<evidence type="ECO:0000313" key="2">
    <source>
        <dbReference type="EMBL" id="GEU42983.1"/>
    </source>
</evidence>
<comment type="caution">
    <text evidence="2">The sequence shown here is derived from an EMBL/GenBank/DDBJ whole genome shotgun (WGS) entry which is preliminary data.</text>
</comment>
<gene>
    <name evidence="2" type="ORF">Tci_014961</name>
</gene>
<reference evidence="2" key="1">
    <citation type="journal article" date="2019" name="Sci. Rep.">
        <title>Draft genome of Tanacetum cinerariifolium, the natural source of mosquito coil.</title>
        <authorList>
            <person name="Yamashiro T."/>
            <person name="Shiraishi A."/>
            <person name="Satake H."/>
            <person name="Nakayama K."/>
        </authorList>
    </citation>
    <scope>NUCLEOTIDE SEQUENCE</scope>
</reference>
<sequence>MSMIRKLTCFLGFQIKQDDKRISIHQEKYTKDLLKKYEISNCSLVNIPMVPPYNLGVNENLYRGMIKSLMYLTTRFNLKDTLNQTILVATWTEKELSVLYQNYLREFWCTIKVDHQTPQADGSEARPLKESNINFIVKNGKKKTQTVTKPKPKSQGPDPYGAFPKKGKGDANQPRTFGDYSRPSHEGYRNTIELLEGNNVHEIDHAADGKLRDKSAEESWELIEDLDLYDNKSYNDPGDFAKTVKAISSPQDVSIQVNKIASSFEIFGGPHDTQHCMENPKQDFVDYSSSCIDEVGGKWFIFKLQQNNLGDTYNPSWKSHANLSNPHNSNNQLNLKGLVSNFMASQDARLSKFEADFKQQQREMTNEVDTFLKAINDRMTRALSSDTVKNLKLNVNPTSSILSSRSYPMKDP</sequence>
<evidence type="ECO:0000256" key="1">
    <source>
        <dbReference type="SAM" id="MobiDB-lite"/>
    </source>
</evidence>
<dbReference type="EMBL" id="BKCJ010001645">
    <property type="protein sequence ID" value="GEU42983.1"/>
    <property type="molecule type" value="Genomic_DNA"/>
</dbReference>
<feature type="region of interest" description="Disordered" evidence="1">
    <location>
        <begin position="140"/>
        <end position="183"/>
    </location>
</feature>
<dbReference type="AlphaFoldDB" id="A0A6L2K0Y9"/>
<organism evidence="2">
    <name type="scientific">Tanacetum cinerariifolium</name>
    <name type="common">Dalmatian daisy</name>
    <name type="synonym">Chrysanthemum cinerariifolium</name>
    <dbReference type="NCBI Taxonomy" id="118510"/>
    <lineage>
        <taxon>Eukaryota</taxon>
        <taxon>Viridiplantae</taxon>
        <taxon>Streptophyta</taxon>
        <taxon>Embryophyta</taxon>
        <taxon>Tracheophyta</taxon>
        <taxon>Spermatophyta</taxon>
        <taxon>Magnoliopsida</taxon>
        <taxon>eudicotyledons</taxon>
        <taxon>Gunneridae</taxon>
        <taxon>Pentapetalae</taxon>
        <taxon>asterids</taxon>
        <taxon>campanulids</taxon>
        <taxon>Asterales</taxon>
        <taxon>Asteraceae</taxon>
        <taxon>Asteroideae</taxon>
        <taxon>Anthemideae</taxon>
        <taxon>Anthemidinae</taxon>
        <taxon>Tanacetum</taxon>
    </lineage>
</organism>
<name>A0A6L2K0Y9_TANCI</name>
<protein>
    <submittedName>
        <fullName evidence="2">Retrovirus-related Pol polyprotein from transposon TNT 1-94</fullName>
    </submittedName>
</protein>
<proteinExistence type="predicted"/>
<accession>A0A6L2K0Y9</accession>